<evidence type="ECO:0000259" key="3">
    <source>
        <dbReference type="PROSITE" id="PS50003"/>
    </source>
</evidence>
<keyword evidence="1" id="KW-0343">GTPase activation</keyword>
<feature type="compositionally biased region" description="Low complexity" evidence="2">
    <location>
        <begin position="564"/>
        <end position="574"/>
    </location>
</feature>
<dbReference type="SUPFAM" id="SSF48350">
    <property type="entry name" value="GTPase activation domain, GAP"/>
    <property type="match status" value="1"/>
</dbReference>
<organism evidence="5 6">
    <name type="scientific">Bursaphelenchus okinawaensis</name>
    <dbReference type="NCBI Taxonomy" id="465554"/>
    <lineage>
        <taxon>Eukaryota</taxon>
        <taxon>Metazoa</taxon>
        <taxon>Ecdysozoa</taxon>
        <taxon>Nematoda</taxon>
        <taxon>Chromadorea</taxon>
        <taxon>Rhabditida</taxon>
        <taxon>Tylenchina</taxon>
        <taxon>Tylenchomorpha</taxon>
        <taxon>Aphelenchoidea</taxon>
        <taxon>Aphelenchoididae</taxon>
        <taxon>Bursaphelenchus</taxon>
    </lineage>
</organism>
<name>A0A811JU28_9BILA</name>
<gene>
    <name evidence="5" type="ORF">BOKJ2_LOCUS1303</name>
</gene>
<dbReference type="EMBL" id="CAJFCW020000001">
    <property type="protein sequence ID" value="CAG9082503.1"/>
    <property type="molecule type" value="Genomic_DNA"/>
</dbReference>
<evidence type="ECO:0008006" key="7">
    <source>
        <dbReference type="Google" id="ProtNLM"/>
    </source>
</evidence>
<dbReference type="Proteomes" id="UP000614601">
    <property type="component" value="Unassembled WGS sequence"/>
</dbReference>
<dbReference type="InterPro" id="IPR011993">
    <property type="entry name" value="PH-like_dom_sf"/>
</dbReference>
<protein>
    <recommendedName>
        <fullName evidence="7">Rho-GAP domain-containing protein</fullName>
    </recommendedName>
</protein>
<evidence type="ECO:0000259" key="4">
    <source>
        <dbReference type="PROSITE" id="PS50238"/>
    </source>
</evidence>
<dbReference type="OrthoDB" id="9994905at2759"/>
<dbReference type="InterPro" id="IPR008936">
    <property type="entry name" value="Rho_GTPase_activation_prot"/>
</dbReference>
<dbReference type="SUPFAM" id="SSF50729">
    <property type="entry name" value="PH domain-like"/>
    <property type="match status" value="1"/>
</dbReference>
<evidence type="ECO:0000313" key="6">
    <source>
        <dbReference type="Proteomes" id="UP000614601"/>
    </source>
</evidence>
<dbReference type="InterPro" id="IPR001849">
    <property type="entry name" value="PH_domain"/>
</dbReference>
<dbReference type="PANTHER" id="PTHR23179:SF3">
    <property type="entry name" value="RHO GTPASE-ACTIVATING PROTEIN 20"/>
    <property type="match status" value="1"/>
</dbReference>
<dbReference type="SMART" id="SM00233">
    <property type="entry name" value="PH"/>
    <property type="match status" value="1"/>
</dbReference>
<evidence type="ECO:0000313" key="5">
    <source>
        <dbReference type="EMBL" id="CAD5206619.1"/>
    </source>
</evidence>
<dbReference type="Pfam" id="PF00620">
    <property type="entry name" value="RhoGAP"/>
    <property type="match status" value="1"/>
</dbReference>
<feature type="compositionally biased region" description="Pro residues" evidence="2">
    <location>
        <begin position="678"/>
        <end position="689"/>
    </location>
</feature>
<dbReference type="SMART" id="SM00324">
    <property type="entry name" value="RhoGAP"/>
    <property type="match status" value="1"/>
</dbReference>
<dbReference type="Proteomes" id="UP000783686">
    <property type="component" value="Unassembled WGS sequence"/>
</dbReference>
<feature type="domain" description="PH" evidence="3">
    <location>
        <begin position="135"/>
        <end position="208"/>
    </location>
</feature>
<dbReference type="PROSITE" id="PS50238">
    <property type="entry name" value="RHOGAP"/>
    <property type="match status" value="1"/>
</dbReference>
<comment type="caution">
    <text evidence="5">The sequence shown here is derived from an EMBL/GenBank/DDBJ whole genome shotgun (WGS) entry which is preliminary data.</text>
</comment>
<feature type="compositionally biased region" description="Polar residues" evidence="2">
    <location>
        <begin position="694"/>
        <end position="705"/>
    </location>
</feature>
<feature type="domain" description="Rho-GAP" evidence="4">
    <location>
        <begin position="332"/>
        <end position="522"/>
    </location>
</feature>
<dbReference type="PANTHER" id="PTHR23179">
    <property type="entry name" value="T-CELL ACTIVATION RHO GTPASE ACTIVATING PROTEIN-RELATED"/>
    <property type="match status" value="1"/>
</dbReference>
<dbReference type="EMBL" id="CAJFDH010000001">
    <property type="protein sequence ID" value="CAD5206619.1"/>
    <property type="molecule type" value="Genomic_DNA"/>
</dbReference>
<dbReference type="Gene3D" id="2.30.29.30">
    <property type="entry name" value="Pleckstrin-homology domain (PH domain)/Phosphotyrosine-binding domain (PTB)"/>
    <property type="match status" value="1"/>
</dbReference>
<feature type="region of interest" description="Disordered" evidence="2">
    <location>
        <begin position="600"/>
        <end position="719"/>
    </location>
</feature>
<dbReference type="InterPro" id="IPR047887">
    <property type="entry name" value="ARHGAP20_PH"/>
</dbReference>
<feature type="compositionally biased region" description="Low complexity" evidence="2">
    <location>
        <begin position="645"/>
        <end position="677"/>
    </location>
</feature>
<dbReference type="InterPro" id="IPR000198">
    <property type="entry name" value="RhoGAP_dom"/>
</dbReference>
<dbReference type="PROSITE" id="PS50003">
    <property type="entry name" value="PH_DOMAIN"/>
    <property type="match status" value="1"/>
</dbReference>
<feature type="region of interest" description="Disordered" evidence="2">
    <location>
        <begin position="564"/>
        <end position="588"/>
    </location>
</feature>
<dbReference type="GO" id="GO:0005096">
    <property type="term" value="F:GTPase activator activity"/>
    <property type="evidence" value="ECO:0007669"/>
    <property type="project" value="UniProtKB-KW"/>
</dbReference>
<dbReference type="AlphaFoldDB" id="A0A811JU28"/>
<sequence>MGSRRRSHSASRTLDQTVNLVGRIGASLRISGRKKAKNKEHDRPVASPTKHLLTLASARLGSPSLSATRSPSLMLRNVSRLSHSQSVTNSPRAPRFRPLGDQLSCPATPEPQRRIFLKDGATQLTSLTTLMTHHRHFFLFDDVLLVSKQKGPNSYKFKEKILLSKVWVASNNCTHSFLIGWPHYNYVAHFSSEKEKDEWLAGLTTNIKKKLGSLYTTISVIVKVDGRKQVLRHEIVNGATTSEILSQLVTKLNLGSDTNMFELFIEINGTAHLLHGIENVYAILKHYVEKVGLNIAQLQHLDTCPLVQCRLIIQPSLTPAPANSLLNQVKKVILSRMESKKLFGKKLEGSMPPQPVLTMIDYLTMNAQNVEGIFRKSPKLSTFEELKSMLNHGQVPNFHEFSPHVTASLLKDYLRSIPGQLLLSGNYQMWLDVTAQTEHSIKITKCKNLLQLLPPSHTILLRCILRLLRGIANKPQSQMNIKSLAVCIAPSLLENPVASIEDSVKKVPELAEFLIVNAPVLFENFEDDGALLLNNQLYDSTDSGLSCDLNNDSAKLCVAASSSPDSVQFDSSYSDDSNLGTDKEMPTKTNVFPRADYFDTTPEVSPRASPWLSRAKTTNKHRKDYSSDSTATLIEANETRERAVISHPIRSPCSRSPSSVPKSSVPSSPLISRNSSPGPHPPSPPPPPGVMYSTRPNPDYSTPVNRNPAAAKPPLPHRFWKPPPKTAEEIILGNLEVNWSVPTIRSMFQKQDLKPAHIDTVYARLDLIKQNKS</sequence>
<dbReference type="GO" id="GO:0007165">
    <property type="term" value="P:signal transduction"/>
    <property type="evidence" value="ECO:0007669"/>
    <property type="project" value="InterPro"/>
</dbReference>
<evidence type="ECO:0000256" key="1">
    <source>
        <dbReference type="ARBA" id="ARBA00022468"/>
    </source>
</evidence>
<accession>A0A811JU28</accession>
<reference evidence="5" key="1">
    <citation type="submission" date="2020-09" db="EMBL/GenBank/DDBJ databases">
        <authorList>
            <person name="Kikuchi T."/>
        </authorList>
    </citation>
    <scope>NUCLEOTIDE SEQUENCE</scope>
    <source>
        <strain evidence="5">SH1</strain>
    </source>
</reference>
<dbReference type="Gene3D" id="1.10.555.10">
    <property type="entry name" value="Rho GTPase activation protein"/>
    <property type="match status" value="1"/>
</dbReference>
<evidence type="ECO:0000256" key="2">
    <source>
        <dbReference type="SAM" id="MobiDB-lite"/>
    </source>
</evidence>
<dbReference type="Pfam" id="PF22286">
    <property type="entry name" value="RHG20_PH"/>
    <property type="match status" value="1"/>
</dbReference>
<keyword evidence="6" id="KW-1185">Reference proteome</keyword>
<proteinExistence type="predicted"/>